<reference evidence="2" key="1">
    <citation type="submission" date="2020-05" db="EMBL/GenBank/DDBJ databases">
        <authorList>
            <person name="Chiriac C."/>
            <person name="Salcher M."/>
            <person name="Ghai R."/>
            <person name="Kavagutti S V."/>
        </authorList>
    </citation>
    <scope>NUCLEOTIDE SEQUENCE</scope>
</reference>
<dbReference type="SUPFAM" id="SSF51161">
    <property type="entry name" value="Trimeric LpxA-like enzymes"/>
    <property type="match status" value="1"/>
</dbReference>
<accession>A0A6J6MJ65</accession>
<sequence length="173" mass="18160">MAIYTLGSREPKIHETAFIHPEAVIIGSVEIGAESTIWAGAVLRGDDGEIKIGMRTSIQDNSVIHTMPATPTIVGDDCVIGHLVHLESCTIESGAQVSSGAIVLHRAVVGTGAIVGANSVVLNDMVVPPGALAVGSPAVIKEGRARQEEISRGVDIYVKKGKFFAANLRKIRD</sequence>
<dbReference type="InterPro" id="IPR047324">
    <property type="entry name" value="LbH_gamma_CA-like"/>
</dbReference>
<proteinExistence type="predicted"/>
<dbReference type="CDD" id="cd04645">
    <property type="entry name" value="LbH_gamma_CA_like"/>
    <property type="match status" value="1"/>
</dbReference>
<dbReference type="PANTHER" id="PTHR13061">
    <property type="entry name" value="DYNACTIN SUBUNIT P25"/>
    <property type="match status" value="1"/>
</dbReference>
<name>A0A6J6MJ65_9ZZZZ</name>
<evidence type="ECO:0000313" key="2">
    <source>
        <dbReference type="EMBL" id="CAB4674260.1"/>
    </source>
</evidence>
<dbReference type="InterPro" id="IPR011004">
    <property type="entry name" value="Trimer_LpxA-like_sf"/>
</dbReference>
<organism evidence="2">
    <name type="scientific">freshwater metagenome</name>
    <dbReference type="NCBI Taxonomy" id="449393"/>
    <lineage>
        <taxon>unclassified sequences</taxon>
        <taxon>metagenomes</taxon>
        <taxon>ecological metagenomes</taxon>
    </lineage>
</organism>
<dbReference type="EMBL" id="CAEZWU010000148">
    <property type="protein sequence ID" value="CAB4674260.1"/>
    <property type="molecule type" value="Genomic_DNA"/>
</dbReference>
<dbReference type="EMBL" id="CAEZSE010000053">
    <property type="protein sequence ID" value="CAB4532891.1"/>
    <property type="molecule type" value="Genomic_DNA"/>
</dbReference>
<dbReference type="Pfam" id="PF00132">
    <property type="entry name" value="Hexapep"/>
    <property type="match status" value="1"/>
</dbReference>
<dbReference type="InterPro" id="IPR001451">
    <property type="entry name" value="Hexapep"/>
</dbReference>
<dbReference type="Gene3D" id="2.160.10.10">
    <property type="entry name" value="Hexapeptide repeat proteins"/>
    <property type="match status" value="1"/>
</dbReference>
<dbReference type="InterPro" id="IPR050484">
    <property type="entry name" value="Transf_Hexapept/Carb_Anhydrase"/>
</dbReference>
<dbReference type="PANTHER" id="PTHR13061:SF29">
    <property type="entry name" value="GAMMA CARBONIC ANHYDRASE-LIKE 1, MITOCHONDRIAL-RELATED"/>
    <property type="match status" value="1"/>
</dbReference>
<protein>
    <submittedName>
        <fullName evidence="2">Unannotated protein</fullName>
    </submittedName>
</protein>
<evidence type="ECO:0000313" key="1">
    <source>
        <dbReference type="EMBL" id="CAB4532891.1"/>
    </source>
</evidence>
<dbReference type="AlphaFoldDB" id="A0A6J6MJ65"/>
<gene>
    <name evidence="1" type="ORF">UFOPK1353_00454</name>
    <name evidence="2" type="ORF">UFOPK2292_00974</name>
</gene>